<protein>
    <submittedName>
        <fullName evidence="2">AsmA family protein</fullName>
    </submittedName>
</protein>
<dbReference type="Pfam" id="PF05170">
    <property type="entry name" value="AsmA"/>
    <property type="match status" value="1"/>
</dbReference>
<dbReference type="EMBL" id="JASBAO010000001">
    <property type="protein sequence ID" value="MDI2090278.1"/>
    <property type="molecule type" value="Genomic_DNA"/>
</dbReference>
<evidence type="ECO:0000259" key="1">
    <source>
        <dbReference type="Pfam" id="PF05170"/>
    </source>
</evidence>
<evidence type="ECO:0000313" key="3">
    <source>
        <dbReference type="Proteomes" id="UP001431634"/>
    </source>
</evidence>
<dbReference type="PANTHER" id="PTHR30441">
    <property type="entry name" value="DUF748 DOMAIN-CONTAINING PROTEIN"/>
    <property type="match status" value="1"/>
</dbReference>
<evidence type="ECO:0000313" key="2">
    <source>
        <dbReference type="EMBL" id="MDI2090278.1"/>
    </source>
</evidence>
<reference evidence="2" key="1">
    <citation type="submission" date="2023-05" db="EMBL/GenBank/DDBJ databases">
        <title>Whole genome sequence of Commensalibacter sp.</title>
        <authorList>
            <person name="Charoenyingcharoen P."/>
            <person name="Yukphan P."/>
        </authorList>
    </citation>
    <scope>NUCLEOTIDE SEQUENCE</scope>
    <source>
        <strain evidence="2">TBRC 16381</strain>
    </source>
</reference>
<comment type="caution">
    <text evidence="2">The sequence shown here is derived from an EMBL/GenBank/DDBJ whole genome shotgun (WGS) entry which is preliminary data.</text>
</comment>
<sequence length="716" mass="80270">MNKKKIFLTICGAVIGLAGVGVVAIQHFADRNIILTQLYDTLEKQTGRKITLQHFNIHFLPWPEIKASNIKLSNIPNSANPDMIVADSLTAKVDLWSLWRQKVHFKSLVLSNVNIHLERNQNGEKNWDFTNTVQVDSSAKHTSTQSIAHKKWKLRFNLIQFNNVQCWFDDQQNHKNAYLHFNQIELNQLETNKVRLELDGSHHQADFKISGRINHFNELLDNKGSLPSPIKFQISFAEYIHNQKIGVLRISGSIQDLIKARGYDLAVIGTILNLNDLNKLFPHANLPSIENITLNAAVTDIANKTDPKANPQIKTLQVHTGNLQLPSISGVRITSTHLIANSLNETVNSQITGQYHDKMFRWSGNLGSLDNLQNILKGSVQQSIPITGKVSSDTYNAQLDGTIGDYNPSLDVKVNLLNYNQYFKDIGDFKAQDIRYAGRMIILFKYQIKSLLNLSKLVLPAIETDGKLTSSLLQINQYKFEDFSTDIRWKQRELFLNQFILHNQKASLKGSLVYSLKSVIPVLTININNSKVPMKWVENQLDLSNLYSGPIELVGRLSTQGLSISQWVKNIKGHIGLSGVDGKLELAGLKHYIGKAAQTLPLNNSLTAQCLAIHAMIDEGQLHFDTLTLQTKQFALNGNGTFNIPNQLLNIHLIPDVTLGAINASAPLRITGTLSDPRTSFDMNKNKVFTLNINPLNKAKPPTNYCNQALIKARTP</sequence>
<keyword evidence="3" id="KW-1185">Reference proteome</keyword>
<proteinExistence type="predicted"/>
<dbReference type="InterPro" id="IPR052894">
    <property type="entry name" value="AsmA-related"/>
</dbReference>
<accession>A0ABT6PZJ6</accession>
<dbReference type="PANTHER" id="PTHR30441:SF8">
    <property type="entry name" value="DUF748 DOMAIN-CONTAINING PROTEIN"/>
    <property type="match status" value="1"/>
</dbReference>
<dbReference type="RefSeq" id="WP_281447426.1">
    <property type="nucleotide sequence ID" value="NZ_JASBAO010000001.1"/>
</dbReference>
<dbReference type="InterPro" id="IPR007844">
    <property type="entry name" value="AsmA"/>
</dbReference>
<dbReference type="Proteomes" id="UP001431634">
    <property type="component" value="Unassembled WGS sequence"/>
</dbReference>
<gene>
    <name evidence="2" type="ORF">QJV27_02580</name>
</gene>
<feature type="domain" description="AsmA" evidence="1">
    <location>
        <begin position="3"/>
        <end position="187"/>
    </location>
</feature>
<name>A0ABT6PZJ6_9PROT</name>
<organism evidence="2 3">
    <name type="scientific">Commensalibacter oyaizuii</name>
    <dbReference type="NCBI Taxonomy" id="3043873"/>
    <lineage>
        <taxon>Bacteria</taxon>
        <taxon>Pseudomonadati</taxon>
        <taxon>Pseudomonadota</taxon>
        <taxon>Alphaproteobacteria</taxon>
        <taxon>Acetobacterales</taxon>
        <taxon>Acetobacteraceae</taxon>
    </lineage>
</organism>